<dbReference type="Pfam" id="PF00563">
    <property type="entry name" value="EAL"/>
    <property type="match status" value="1"/>
</dbReference>
<dbReference type="STRING" id="41431.PCC8801_2657"/>
<dbReference type="InterPro" id="IPR008984">
    <property type="entry name" value="SMAD_FHA_dom_sf"/>
</dbReference>
<dbReference type="PROSITE" id="PS50887">
    <property type="entry name" value="GGDEF"/>
    <property type="match status" value="1"/>
</dbReference>
<feature type="domain" description="EAL" evidence="2">
    <location>
        <begin position="353"/>
        <end position="607"/>
    </location>
</feature>
<feature type="domain" description="GGDEF" evidence="3">
    <location>
        <begin position="213"/>
        <end position="345"/>
    </location>
</feature>
<dbReference type="NCBIfam" id="TIGR00254">
    <property type="entry name" value="GGDEF"/>
    <property type="match status" value="1"/>
</dbReference>
<evidence type="ECO:0000259" key="1">
    <source>
        <dbReference type="PROSITE" id="PS50006"/>
    </source>
</evidence>
<dbReference type="InterPro" id="IPR035919">
    <property type="entry name" value="EAL_sf"/>
</dbReference>
<dbReference type="SMART" id="SM00267">
    <property type="entry name" value="GGDEF"/>
    <property type="match status" value="1"/>
</dbReference>
<dbReference type="Gene3D" id="3.20.20.450">
    <property type="entry name" value="EAL domain"/>
    <property type="match status" value="1"/>
</dbReference>
<dbReference type="PROSITE" id="PS50006">
    <property type="entry name" value="FHA_DOMAIN"/>
    <property type="match status" value="1"/>
</dbReference>
<dbReference type="eggNOG" id="COG5001">
    <property type="taxonomic scope" value="Bacteria"/>
</dbReference>
<evidence type="ECO:0000313" key="5">
    <source>
        <dbReference type="Proteomes" id="UP000008204"/>
    </source>
</evidence>
<feature type="domain" description="FHA" evidence="1">
    <location>
        <begin position="32"/>
        <end position="92"/>
    </location>
</feature>
<dbReference type="SUPFAM" id="SSF141868">
    <property type="entry name" value="EAL domain-like"/>
    <property type="match status" value="1"/>
</dbReference>
<dbReference type="GO" id="GO:0071111">
    <property type="term" value="F:cyclic-guanylate-specific phosphodiesterase activity"/>
    <property type="evidence" value="ECO:0007669"/>
    <property type="project" value="InterPro"/>
</dbReference>
<dbReference type="RefSeq" id="WP_012595926.1">
    <property type="nucleotide sequence ID" value="NC_011726.1"/>
</dbReference>
<proteinExistence type="predicted"/>
<sequence>MNLGNNKAKEKYVLIIEDSHSRQTIMLEEDKYSIGRHSSNSIVIPSRQISRIHATLIRKINRQTDQDSFWILDGDLEGNRSQNRIFVNGEKCLVHELKDGDLINFGCEVNASYHLLSSGTISETLVDQNCHSKIDNPEPEKETQVMEKFPRLQPYDPHKQETLRLDISPIQDENDEDTFIEKSYTDPLTDLPNQILVNEYLSIALTNAKRNKNLVGLILIDIKDFKKINDNVSYSIGDQILQQIAKRLKDYLRSGDIVGRWGGDQFSILLTQVKTIENVEKVIKRLIKILQEPLPIDKQIYTLDYYLGLAIYPQDGDGSQRLIGYVERQIADAKKSGNCITLKEASAEINSQLLQFQKRLKQALIHQELSLHYQPQVNIITGQIEGVEALIRWHHPKQGLLLPQKFLSWAEKTDLLIPLTRWILETACTQNKAWQNDGLPPILMSVNLSTEQFYHPQLIKLIKQVLLATGLKSRWLELEITETTILKDSQKAYRILKALQHLGVSLCLDDFGKGYGAISYLSDSPFQKLKIDLSVIQKLKENPENTMMISALIALAEKFQMRVVAEGVETQQQLDVLYTLQCDAIQGYRFSRPLPVEEATEFLQFNSHSNVILQFGL</sequence>
<dbReference type="Gene3D" id="2.60.200.20">
    <property type="match status" value="1"/>
</dbReference>
<evidence type="ECO:0000259" key="3">
    <source>
        <dbReference type="PROSITE" id="PS50887"/>
    </source>
</evidence>
<gene>
    <name evidence="4" type="ordered locus">PCC8801_2657</name>
</gene>
<keyword evidence="5" id="KW-1185">Reference proteome</keyword>
<dbReference type="EMBL" id="CP001287">
    <property type="protein sequence ID" value="ACK66659.1"/>
    <property type="molecule type" value="Genomic_DNA"/>
</dbReference>
<dbReference type="InterPro" id="IPR000253">
    <property type="entry name" value="FHA_dom"/>
</dbReference>
<reference evidence="5" key="1">
    <citation type="journal article" date="2011" name="MBio">
        <title>Novel metabolic attributes of the genus Cyanothece, comprising a group of unicellular nitrogen-fixing Cyanobacteria.</title>
        <authorList>
            <person name="Bandyopadhyay A."/>
            <person name="Elvitigala T."/>
            <person name="Welsh E."/>
            <person name="Stockel J."/>
            <person name="Liberton M."/>
            <person name="Min H."/>
            <person name="Sherman L.A."/>
            <person name="Pakrasi H.B."/>
        </authorList>
    </citation>
    <scope>NUCLEOTIDE SEQUENCE [LARGE SCALE GENOMIC DNA]</scope>
    <source>
        <strain evidence="5">PCC 8801</strain>
    </source>
</reference>
<dbReference type="InterPro" id="IPR043128">
    <property type="entry name" value="Rev_trsase/Diguanyl_cyclase"/>
</dbReference>
<dbReference type="HOGENOM" id="CLU_000445_70_20_3"/>
<dbReference type="CDD" id="cd01948">
    <property type="entry name" value="EAL"/>
    <property type="match status" value="1"/>
</dbReference>
<dbReference type="KEGG" id="cyp:PCC8801_2657"/>
<evidence type="ECO:0000259" key="2">
    <source>
        <dbReference type="PROSITE" id="PS50883"/>
    </source>
</evidence>
<dbReference type="PANTHER" id="PTHR33121:SF71">
    <property type="entry name" value="OXYGEN SENSOR PROTEIN DOSP"/>
    <property type="match status" value="1"/>
</dbReference>
<dbReference type="Proteomes" id="UP000008204">
    <property type="component" value="Chromosome"/>
</dbReference>
<dbReference type="OrthoDB" id="415644at2"/>
<dbReference type="Gene3D" id="3.30.70.270">
    <property type="match status" value="1"/>
</dbReference>
<protein>
    <submittedName>
        <fullName evidence="4">Diguanylate cyclase/phosphodiesterase</fullName>
    </submittedName>
</protein>
<dbReference type="AlphaFoldDB" id="B7K503"/>
<evidence type="ECO:0000313" key="4">
    <source>
        <dbReference type="EMBL" id="ACK66659.1"/>
    </source>
</evidence>
<dbReference type="CDD" id="cd01949">
    <property type="entry name" value="GGDEF"/>
    <property type="match status" value="1"/>
</dbReference>
<dbReference type="SUPFAM" id="SSF55073">
    <property type="entry name" value="Nucleotide cyclase"/>
    <property type="match status" value="1"/>
</dbReference>
<dbReference type="Pfam" id="PF00990">
    <property type="entry name" value="GGDEF"/>
    <property type="match status" value="1"/>
</dbReference>
<dbReference type="InterPro" id="IPR050706">
    <property type="entry name" value="Cyclic-di-GMP_PDE-like"/>
</dbReference>
<dbReference type="Pfam" id="PF00498">
    <property type="entry name" value="FHA"/>
    <property type="match status" value="1"/>
</dbReference>
<dbReference type="PROSITE" id="PS50883">
    <property type="entry name" value="EAL"/>
    <property type="match status" value="1"/>
</dbReference>
<accession>B7K503</accession>
<dbReference type="InterPro" id="IPR029787">
    <property type="entry name" value="Nucleotide_cyclase"/>
</dbReference>
<dbReference type="InterPro" id="IPR001633">
    <property type="entry name" value="EAL_dom"/>
</dbReference>
<name>B7K503_RIPO1</name>
<dbReference type="SUPFAM" id="SSF49879">
    <property type="entry name" value="SMAD/FHA domain"/>
    <property type="match status" value="1"/>
</dbReference>
<dbReference type="InterPro" id="IPR000160">
    <property type="entry name" value="GGDEF_dom"/>
</dbReference>
<dbReference type="SMART" id="SM00052">
    <property type="entry name" value="EAL"/>
    <property type="match status" value="1"/>
</dbReference>
<dbReference type="PANTHER" id="PTHR33121">
    <property type="entry name" value="CYCLIC DI-GMP PHOSPHODIESTERASE PDEF"/>
    <property type="match status" value="1"/>
</dbReference>
<dbReference type="SMART" id="SM00240">
    <property type="entry name" value="FHA"/>
    <property type="match status" value="1"/>
</dbReference>
<organism evidence="4 5">
    <name type="scientific">Rippkaea orientalis (strain PCC 8801 / RF-1)</name>
    <name type="common">Cyanothece sp. (strain PCC 8801)</name>
    <dbReference type="NCBI Taxonomy" id="41431"/>
    <lineage>
        <taxon>Bacteria</taxon>
        <taxon>Bacillati</taxon>
        <taxon>Cyanobacteriota</taxon>
        <taxon>Cyanophyceae</taxon>
        <taxon>Oscillatoriophycideae</taxon>
        <taxon>Chroococcales</taxon>
        <taxon>Aphanothecaceae</taxon>
        <taxon>Rippkaea</taxon>
        <taxon>Rippkaea orientalis</taxon>
    </lineage>
</organism>